<dbReference type="Pfam" id="PF00071">
    <property type="entry name" value="Ras"/>
    <property type="match status" value="1"/>
</dbReference>
<evidence type="ECO:0000313" key="8">
    <source>
        <dbReference type="Proteomes" id="UP000887540"/>
    </source>
</evidence>
<dbReference type="FunFam" id="3.40.50.300:FF:001447">
    <property type="entry name" value="Ras-related protein Rab-1B"/>
    <property type="match status" value="1"/>
</dbReference>
<dbReference type="GO" id="GO:0003924">
    <property type="term" value="F:GTPase activity"/>
    <property type="evidence" value="ECO:0007669"/>
    <property type="project" value="InterPro"/>
</dbReference>
<feature type="binding site" evidence="5">
    <location>
        <position position="50"/>
    </location>
    <ligand>
        <name>ATP</name>
        <dbReference type="ChEBI" id="CHEBI:30616"/>
    </ligand>
</feature>
<dbReference type="GO" id="GO:0004674">
    <property type="term" value="F:protein serine/threonine kinase activity"/>
    <property type="evidence" value="ECO:0007669"/>
    <property type="project" value="UniProtKB-KW"/>
</dbReference>
<dbReference type="PROSITE" id="PS51419">
    <property type="entry name" value="RAB"/>
    <property type="match status" value="1"/>
</dbReference>
<keyword evidence="3" id="KW-0418">Kinase</keyword>
<dbReference type="GO" id="GO:0010506">
    <property type="term" value="P:regulation of autophagy"/>
    <property type="evidence" value="ECO:0007669"/>
    <property type="project" value="InterPro"/>
</dbReference>
<dbReference type="InterPro" id="IPR017441">
    <property type="entry name" value="Protein_kinase_ATP_BS"/>
</dbReference>
<dbReference type="PROSITE" id="PS00108">
    <property type="entry name" value="PROTEIN_KINASE_ST"/>
    <property type="match status" value="1"/>
</dbReference>
<dbReference type="InterPro" id="IPR000719">
    <property type="entry name" value="Prot_kinase_dom"/>
</dbReference>
<protein>
    <submittedName>
        <fullName evidence="9">Protein kinase domain-containing protein</fullName>
    </submittedName>
</protein>
<evidence type="ECO:0000256" key="3">
    <source>
        <dbReference type="ARBA" id="ARBA00022777"/>
    </source>
</evidence>
<dbReference type="PANTHER" id="PTHR24348">
    <property type="entry name" value="SERINE/THREONINE-PROTEIN KINASE UNC-51-RELATED"/>
    <property type="match status" value="1"/>
</dbReference>
<dbReference type="GO" id="GO:0005829">
    <property type="term" value="C:cytosol"/>
    <property type="evidence" value="ECO:0007669"/>
    <property type="project" value="TreeGrafter"/>
</dbReference>
<evidence type="ECO:0000256" key="5">
    <source>
        <dbReference type="PROSITE-ProRule" id="PRU10141"/>
    </source>
</evidence>
<dbReference type="Gene3D" id="3.40.50.300">
    <property type="entry name" value="P-loop containing nucleotide triphosphate hydrolases"/>
    <property type="match status" value="1"/>
</dbReference>
<dbReference type="PROSITE" id="PS00107">
    <property type="entry name" value="PROTEIN_KINASE_ATP"/>
    <property type="match status" value="1"/>
</dbReference>
<dbReference type="SMART" id="SM00220">
    <property type="entry name" value="S_TKc"/>
    <property type="match status" value="1"/>
</dbReference>
<evidence type="ECO:0000256" key="2">
    <source>
        <dbReference type="ARBA" id="ARBA00022741"/>
    </source>
</evidence>
<dbReference type="Pfam" id="PF00069">
    <property type="entry name" value="Pkinase"/>
    <property type="match status" value="1"/>
</dbReference>
<dbReference type="InterPro" id="IPR027417">
    <property type="entry name" value="P-loop_NTPase"/>
</dbReference>
<sequence>MEFIKKILYDVEVGDYIYNQSDSNKLGEGGFGQVYRGMHKKDKELKIAVKIISKKVNLEQGKCFDKEIEINKKRIKLDEEAICHFFKQIGEGLNALNKLGILHRDIKPQNILLCNTGSIPLEPRCFTIKLANFGLSRFTDINSTLSVCGYIAPEVYTQNYDIKSDLWSVGIIMFECVAGDKPNLLANTMITEITDCSDGLKDLISRLIKLDINERMNLLEFRTHQFFRQQNLIRGKNLRGKIVKLNNQCSYKIMLIGQDFAGANSIFIRIHSDEFTRRQGFLIGANYVGYQIQINNKDVNLQLWVTTPIHQQSSEEVSFRYCRGADAIIFIYDITDNDSFNKIKSWLPRLKNEYKLNDALFAMAGNKMDLSDERVVLYEDALEYAIENNFIFMEMSAKTSENVNELLYTVTEQLLYKHAYKK</sequence>
<dbReference type="InterPro" id="IPR005225">
    <property type="entry name" value="Small_GTP-bd"/>
</dbReference>
<dbReference type="AlphaFoldDB" id="A0A914ER86"/>
<dbReference type="GO" id="GO:0016020">
    <property type="term" value="C:membrane"/>
    <property type="evidence" value="ECO:0007669"/>
    <property type="project" value="TreeGrafter"/>
</dbReference>
<proteinExistence type="inferred from homology"/>
<reference evidence="9" key="1">
    <citation type="submission" date="2022-11" db="UniProtKB">
        <authorList>
            <consortium name="WormBaseParasite"/>
        </authorList>
    </citation>
    <scope>IDENTIFICATION</scope>
</reference>
<dbReference type="GO" id="GO:0005524">
    <property type="term" value="F:ATP binding"/>
    <property type="evidence" value="ECO:0007669"/>
    <property type="project" value="UniProtKB-UniRule"/>
</dbReference>
<organism evidence="8 9">
    <name type="scientific">Acrobeloides nanus</name>
    <dbReference type="NCBI Taxonomy" id="290746"/>
    <lineage>
        <taxon>Eukaryota</taxon>
        <taxon>Metazoa</taxon>
        <taxon>Ecdysozoa</taxon>
        <taxon>Nematoda</taxon>
        <taxon>Chromadorea</taxon>
        <taxon>Rhabditida</taxon>
        <taxon>Tylenchina</taxon>
        <taxon>Cephalobomorpha</taxon>
        <taxon>Cephaloboidea</taxon>
        <taxon>Cephalobidae</taxon>
        <taxon>Acrobeloides</taxon>
    </lineage>
</organism>
<dbReference type="SUPFAM" id="SSF56112">
    <property type="entry name" value="Protein kinase-like (PK-like)"/>
    <property type="match status" value="1"/>
</dbReference>
<keyword evidence="8" id="KW-1185">Reference proteome</keyword>
<evidence type="ECO:0000256" key="1">
    <source>
        <dbReference type="ARBA" id="ARBA00022679"/>
    </source>
</evidence>
<dbReference type="WBParaSite" id="ACRNAN_scaffold96.g15276.t1">
    <property type="protein sequence ID" value="ACRNAN_scaffold96.g15276.t1"/>
    <property type="gene ID" value="ACRNAN_scaffold96.g15276"/>
</dbReference>
<name>A0A914ER86_9BILA</name>
<dbReference type="NCBIfam" id="TIGR00231">
    <property type="entry name" value="small_GTP"/>
    <property type="match status" value="1"/>
</dbReference>
<dbReference type="SMART" id="SM00175">
    <property type="entry name" value="RAB"/>
    <property type="match status" value="1"/>
</dbReference>
<comment type="similarity">
    <text evidence="6">Belongs to the protein kinase superfamily.</text>
</comment>
<dbReference type="InterPro" id="IPR045269">
    <property type="entry name" value="Atg1-like"/>
</dbReference>
<evidence type="ECO:0000256" key="4">
    <source>
        <dbReference type="ARBA" id="ARBA00022840"/>
    </source>
</evidence>
<keyword evidence="6" id="KW-0723">Serine/threonine-protein kinase</keyword>
<dbReference type="InterPro" id="IPR001806">
    <property type="entry name" value="Small_GTPase"/>
</dbReference>
<dbReference type="Proteomes" id="UP000887540">
    <property type="component" value="Unplaced"/>
</dbReference>
<dbReference type="GO" id="GO:0000045">
    <property type="term" value="P:autophagosome assembly"/>
    <property type="evidence" value="ECO:0007669"/>
    <property type="project" value="TreeGrafter"/>
</dbReference>
<dbReference type="GO" id="GO:0005525">
    <property type="term" value="F:GTP binding"/>
    <property type="evidence" value="ECO:0007669"/>
    <property type="project" value="InterPro"/>
</dbReference>
<dbReference type="PROSITE" id="PS51421">
    <property type="entry name" value="RAS"/>
    <property type="match status" value="1"/>
</dbReference>
<accession>A0A914ER86</accession>
<dbReference type="PROSITE" id="PS50011">
    <property type="entry name" value="PROTEIN_KINASE_DOM"/>
    <property type="match status" value="1"/>
</dbReference>
<keyword evidence="1" id="KW-0808">Transferase</keyword>
<keyword evidence="2 5" id="KW-0547">Nucleotide-binding</keyword>
<feature type="domain" description="Protein kinase" evidence="7">
    <location>
        <begin position="1"/>
        <end position="227"/>
    </location>
</feature>
<dbReference type="GO" id="GO:0005776">
    <property type="term" value="C:autophagosome"/>
    <property type="evidence" value="ECO:0007669"/>
    <property type="project" value="TreeGrafter"/>
</dbReference>
<dbReference type="SUPFAM" id="SSF52540">
    <property type="entry name" value="P-loop containing nucleoside triphosphate hydrolases"/>
    <property type="match status" value="1"/>
</dbReference>
<dbReference type="InterPro" id="IPR011009">
    <property type="entry name" value="Kinase-like_dom_sf"/>
</dbReference>
<evidence type="ECO:0000256" key="6">
    <source>
        <dbReference type="RuleBase" id="RU000304"/>
    </source>
</evidence>
<dbReference type="GO" id="GO:0000407">
    <property type="term" value="C:phagophore assembly site"/>
    <property type="evidence" value="ECO:0007669"/>
    <property type="project" value="TreeGrafter"/>
</dbReference>
<dbReference type="PANTHER" id="PTHR24348:SF22">
    <property type="entry name" value="NON-SPECIFIC SERINE_THREONINE PROTEIN KINASE"/>
    <property type="match status" value="1"/>
</dbReference>
<dbReference type="SMART" id="SM00173">
    <property type="entry name" value="RAS"/>
    <property type="match status" value="1"/>
</dbReference>
<keyword evidence="4 5" id="KW-0067">ATP-binding</keyword>
<evidence type="ECO:0000313" key="9">
    <source>
        <dbReference type="WBParaSite" id="ACRNAN_scaffold96.g15276.t1"/>
    </source>
</evidence>
<dbReference type="Gene3D" id="1.10.510.10">
    <property type="entry name" value="Transferase(Phosphotransferase) domain 1"/>
    <property type="match status" value="2"/>
</dbReference>
<evidence type="ECO:0000259" key="7">
    <source>
        <dbReference type="PROSITE" id="PS50011"/>
    </source>
</evidence>
<dbReference type="PRINTS" id="PR00449">
    <property type="entry name" value="RASTRNSFRMNG"/>
</dbReference>
<dbReference type="InterPro" id="IPR008271">
    <property type="entry name" value="Ser/Thr_kinase_AS"/>
</dbReference>